<reference evidence="3" key="1">
    <citation type="journal article" date="2019" name="Int. J. Syst. Evol. Microbiol.">
        <title>The Global Catalogue of Microorganisms (GCM) 10K type strain sequencing project: providing services to taxonomists for standard genome sequencing and annotation.</title>
        <authorList>
            <consortium name="The Broad Institute Genomics Platform"/>
            <consortium name="The Broad Institute Genome Sequencing Center for Infectious Disease"/>
            <person name="Wu L."/>
            <person name="Ma J."/>
        </authorList>
    </citation>
    <scope>NUCLEOTIDE SEQUENCE [LARGE SCALE GENOMIC DNA]</scope>
    <source>
        <strain evidence="3">GH52</strain>
    </source>
</reference>
<dbReference type="Proteomes" id="UP001597362">
    <property type="component" value="Unassembled WGS sequence"/>
</dbReference>
<keyword evidence="1" id="KW-0472">Membrane</keyword>
<sequence>MTLRSPLMPLISKHELKLLPNTKYSLLMAAAVFAIIPTIILYILDILAQDYSIKVIVSSGVKV</sequence>
<keyword evidence="1" id="KW-0812">Transmembrane</keyword>
<keyword evidence="1" id="KW-1133">Transmembrane helix</keyword>
<name>A0ABW4YLV2_9BACL</name>
<dbReference type="EMBL" id="JBHUHO010000031">
    <property type="protein sequence ID" value="MFD2116663.1"/>
    <property type="molecule type" value="Genomic_DNA"/>
</dbReference>
<proteinExistence type="predicted"/>
<gene>
    <name evidence="2" type="ORF">ACFSJH_13120</name>
</gene>
<comment type="caution">
    <text evidence="2">The sequence shown here is derived from an EMBL/GenBank/DDBJ whole genome shotgun (WGS) entry which is preliminary data.</text>
</comment>
<evidence type="ECO:0000313" key="2">
    <source>
        <dbReference type="EMBL" id="MFD2116663.1"/>
    </source>
</evidence>
<evidence type="ECO:0000313" key="3">
    <source>
        <dbReference type="Proteomes" id="UP001597362"/>
    </source>
</evidence>
<feature type="transmembrane region" description="Helical" evidence="1">
    <location>
        <begin position="24"/>
        <end position="44"/>
    </location>
</feature>
<keyword evidence="3" id="KW-1185">Reference proteome</keyword>
<evidence type="ECO:0000256" key="1">
    <source>
        <dbReference type="SAM" id="Phobius"/>
    </source>
</evidence>
<accession>A0ABW4YLV2</accession>
<dbReference type="RefSeq" id="WP_377773074.1">
    <property type="nucleotide sequence ID" value="NZ_JBHUHO010000031.1"/>
</dbReference>
<organism evidence="2 3">
    <name type="scientific">Paenibacillus yanchengensis</name>
    <dbReference type="NCBI Taxonomy" id="2035833"/>
    <lineage>
        <taxon>Bacteria</taxon>
        <taxon>Bacillati</taxon>
        <taxon>Bacillota</taxon>
        <taxon>Bacilli</taxon>
        <taxon>Bacillales</taxon>
        <taxon>Paenibacillaceae</taxon>
        <taxon>Paenibacillus</taxon>
    </lineage>
</organism>
<protein>
    <submittedName>
        <fullName evidence="2">Uncharacterized protein</fullName>
    </submittedName>
</protein>